<feature type="domain" description="Small ribosomal subunit protein uS10" evidence="4">
    <location>
        <begin position="23"/>
        <end position="110"/>
    </location>
</feature>
<name>A0AAV5JN22_9ROSI</name>
<comment type="caution">
    <text evidence="5">The sequence shown here is derived from an EMBL/GenBank/DDBJ whole genome shotgun (WGS) entry which is preliminary data.</text>
</comment>
<organism evidence="5 6">
    <name type="scientific">Rubroshorea leprosula</name>
    <dbReference type="NCBI Taxonomy" id="152421"/>
    <lineage>
        <taxon>Eukaryota</taxon>
        <taxon>Viridiplantae</taxon>
        <taxon>Streptophyta</taxon>
        <taxon>Embryophyta</taxon>
        <taxon>Tracheophyta</taxon>
        <taxon>Spermatophyta</taxon>
        <taxon>Magnoliopsida</taxon>
        <taxon>eudicotyledons</taxon>
        <taxon>Gunneridae</taxon>
        <taxon>Pentapetalae</taxon>
        <taxon>rosids</taxon>
        <taxon>malvids</taxon>
        <taxon>Malvales</taxon>
        <taxon>Dipterocarpaceae</taxon>
        <taxon>Rubroshorea</taxon>
    </lineage>
</organism>
<dbReference type="PANTHER" id="PTHR11700">
    <property type="entry name" value="30S RIBOSOMAL PROTEIN S10 FAMILY MEMBER"/>
    <property type="match status" value="1"/>
</dbReference>
<protein>
    <recommendedName>
        <fullName evidence="4">Small ribosomal subunit protein uS10 domain-containing protein</fullName>
    </recommendedName>
</protein>
<evidence type="ECO:0000313" key="5">
    <source>
        <dbReference type="EMBL" id="GKV12682.1"/>
    </source>
</evidence>
<dbReference type="PRINTS" id="PR00971">
    <property type="entry name" value="RIBOSOMALS10"/>
</dbReference>
<dbReference type="SMART" id="SM01403">
    <property type="entry name" value="Ribosomal_S10"/>
    <property type="match status" value="1"/>
</dbReference>
<keyword evidence="6" id="KW-1185">Reference proteome</keyword>
<dbReference type="GO" id="GO:0003735">
    <property type="term" value="F:structural constituent of ribosome"/>
    <property type="evidence" value="ECO:0007669"/>
    <property type="project" value="InterPro"/>
</dbReference>
<evidence type="ECO:0000256" key="3">
    <source>
        <dbReference type="ARBA" id="ARBA00023274"/>
    </source>
</evidence>
<dbReference type="InterPro" id="IPR001848">
    <property type="entry name" value="Ribosomal_uS10"/>
</dbReference>
<gene>
    <name evidence="5" type="ORF">SLEP1_g23802</name>
</gene>
<dbReference type="SUPFAM" id="SSF54999">
    <property type="entry name" value="Ribosomal protein S10"/>
    <property type="match status" value="1"/>
</dbReference>
<keyword evidence="2" id="KW-0689">Ribosomal protein</keyword>
<evidence type="ECO:0000256" key="2">
    <source>
        <dbReference type="ARBA" id="ARBA00022980"/>
    </source>
</evidence>
<comment type="similarity">
    <text evidence="1">Belongs to the universal ribosomal protein uS10 family.</text>
</comment>
<sequence>MVKVTQGVSQQEKTPKVTPTKICIAIRSFDNPAPEDLMGLPPHTRKIGLPGSRVLYTVLRSPHIDKKSREQFEMRIKKKFLVIKTTRHELSKKFFWLKRQRLFGAQYEVRFSCKTRLDKTKLESLLQNNH</sequence>
<dbReference type="Pfam" id="PF00338">
    <property type="entry name" value="Ribosomal_S10"/>
    <property type="match status" value="1"/>
</dbReference>
<evidence type="ECO:0000259" key="4">
    <source>
        <dbReference type="SMART" id="SM01403"/>
    </source>
</evidence>
<dbReference type="Proteomes" id="UP001054252">
    <property type="component" value="Unassembled WGS sequence"/>
</dbReference>
<dbReference type="InterPro" id="IPR036838">
    <property type="entry name" value="Ribosomal_uS10_dom_sf"/>
</dbReference>
<evidence type="ECO:0000256" key="1">
    <source>
        <dbReference type="ARBA" id="ARBA00007102"/>
    </source>
</evidence>
<reference evidence="5 6" key="1">
    <citation type="journal article" date="2021" name="Commun. Biol.">
        <title>The genome of Shorea leprosula (Dipterocarpaceae) highlights the ecological relevance of drought in aseasonal tropical rainforests.</title>
        <authorList>
            <person name="Ng K.K.S."/>
            <person name="Kobayashi M.J."/>
            <person name="Fawcett J.A."/>
            <person name="Hatakeyama M."/>
            <person name="Paape T."/>
            <person name="Ng C.H."/>
            <person name="Ang C.C."/>
            <person name="Tnah L.H."/>
            <person name="Lee C.T."/>
            <person name="Nishiyama T."/>
            <person name="Sese J."/>
            <person name="O'Brien M.J."/>
            <person name="Copetti D."/>
            <person name="Mohd Noor M.I."/>
            <person name="Ong R.C."/>
            <person name="Putra M."/>
            <person name="Sireger I.Z."/>
            <person name="Indrioko S."/>
            <person name="Kosugi Y."/>
            <person name="Izuno A."/>
            <person name="Isagi Y."/>
            <person name="Lee S.L."/>
            <person name="Shimizu K.K."/>
        </authorList>
    </citation>
    <scope>NUCLEOTIDE SEQUENCE [LARGE SCALE GENOMIC DNA]</scope>
    <source>
        <strain evidence="5">214</strain>
    </source>
</reference>
<dbReference type="GO" id="GO:0005840">
    <property type="term" value="C:ribosome"/>
    <property type="evidence" value="ECO:0007669"/>
    <property type="project" value="UniProtKB-KW"/>
</dbReference>
<dbReference type="InterPro" id="IPR027486">
    <property type="entry name" value="Ribosomal_uS10_dom"/>
</dbReference>
<dbReference type="GO" id="GO:0006412">
    <property type="term" value="P:translation"/>
    <property type="evidence" value="ECO:0007669"/>
    <property type="project" value="InterPro"/>
</dbReference>
<dbReference type="EMBL" id="BPVZ01000037">
    <property type="protein sequence ID" value="GKV12682.1"/>
    <property type="molecule type" value="Genomic_DNA"/>
</dbReference>
<proteinExistence type="inferred from homology"/>
<evidence type="ECO:0000313" key="6">
    <source>
        <dbReference type="Proteomes" id="UP001054252"/>
    </source>
</evidence>
<keyword evidence="3" id="KW-0687">Ribonucleoprotein</keyword>
<dbReference type="Gene3D" id="3.30.70.600">
    <property type="entry name" value="Ribosomal protein S10 domain"/>
    <property type="match status" value="1"/>
</dbReference>
<dbReference type="GO" id="GO:1990904">
    <property type="term" value="C:ribonucleoprotein complex"/>
    <property type="evidence" value="ECO:0007669"/>
    <property type="project" value="UniProtKB-KW"/>
</dbReference>
<dbReference type="AlphaFoldDB" id="A0AAV5JN22"/>
<accession>A0AAV5JN22</accession>